<accession>M6VUM5</accession>
<sequence>MRSEDRTGEVVHHGFRMQFTFRGQKTDELASLVLDRGQKRRSYCITDLKSQLAETKKQTVLAKQTAFRRKAFCPPSSVVCPLNGVIASRVWNAVCVQRTERDGGDSTSRI</sequence>
<name>M6VUM5_LEPBO</name>
<organism evidence="1 2">
    <name type="scientific">Leptospira borgpetersenii serovar Pomona str. 200901868</name>
    <dbReference type="NCBI Taxonomy" id="1192866"/>
    <lineage>
        <taxon>Bacteria</taxon>
        <taxon>Pseudomonadati</taxon>
        <taxon>Spirochaetota</taxon>
        <taxon>Spirochaetia</taxon>
        <taxon>Leptospirales</taxon>
        <taxon>Leptospiraceae</taxon>
        <taxon>Leptospira</taxon>
    </lineage>
</organism>
<evidence type="ECO:0000313" key="2">
    <source>
        <dbReference type="Proteomes" id="UP000012159"/>
    </source>
</evidence>
<dbReference type="AlphaFoldDB" id="M6VUM5"/>
<dbReference type="Proteomes" id="UP000012159">
    <property type="component" value="Unassembled WGS sequence"/>
</dbReference>
<dbReference type="EMBL" id="AKWF02000104">
    <property type="protein sequence ID" value="EMO61217.1"/>
    <property type="molecule type" value="Genomic_DNA"/>
</dbReference>
<protein>
    <submittedName>
        <fullName evidence="1">Uncharacterized protein</fullName>
    </submittedName>
</protein>
<reference evidence="1 2" key="1">
    <citation type="submission" date="2013-01" db="EMBL/GenBank/DDBJ databases">
        <authorList>
            <person name="Harkins D.M."/>
            <person name="Durkin A.S."/>
            <person name="Brinkac L.M."/>
            <person name="Haft D.H."/>
            <person name="Selengut J.D."/>
            <person name="Sanka R."/>
            <person name="DePew J."/>
            <person name="Purushe J."/>
            <person name="Picardeau M."/>
            <person name="Werts C."/>
            <person name="Goarant C."/>
            <person name="Vinetz J.M."/>
            <person name="Sutton G.G."/>
            <person name="Nierman W.C."/>
            <person name="Fouts D.E."/>
        </authorList>
    </citation>
    <scope>NUCLEOTIDE SEQUENCE [LARGE SCALE GENOMIC DNA]</scope>
    <source>
        <strain evidence="1 2">200901868</strain>
    </source>
</reference>
<evidence type="ECO:0000313" key="1">
    <source>
        <dbReference type="EMBL" id="EMO61217.1"/>
    </source>
</evidence>
<proteinExistence type="predicted"/>
<gene>
    <name evidence="1" type="ORF">LEP1GSC133_0682</name>
</gene>
<comment type="caution">
    <text evidence="1">The sequence shown here is derived from an EMBL/GenBank/DDBJ whole genome shotgun (WGS) entry which is preliminary data.</text>
</comment>